<gene>
    <name evidence="11" type="ORF">SAMN04487894_113130</name>
</gene>
<dbReference type="STRING" id="1285928.SAMN04487894_113130"/>
<keyword evidence="8 10" id="KW-1133">Transmembrane helix</keyword>
<dbReference type="GO" id="GO:0005886">
    <property type="term" value="C:plasma membrane"/>
    <property type="evidence" value="ECO:0007669"/>
    <property type="project" value="UniProtKB-SubCell"/>
</dbReference>
<proteinExistence type="inferred from homology"/>
<comment type="function">
    <text evidence="1">Required for nicotinamide riboside transport across the inner membrane.</text>
</comment>
<dbReference type="EMBL" id="FMZO01000013">
    <property type="protein sequence ID" value="SDD79453.1"/>
    <property type="molecule type" value="Genomic_DNA"/>
</dbReference>
<feature type="transmembrane region" description="Helical" evidence="10">
    <location>
        <begin position="100"/>
        <end position="118"/>
    </location>
</feature>
<protein>
    <recommendedName>
        <fullName evidence="4">Nicotinamide riboside transporter PnuC</fullName>
    </recommendedName>
</protein>
<comment type="subcellular location">
    <subcellularLocation>
        <location evidence="2">Cell membrane</location>
        <topology evidence="2">Multi-pass membrane protein</topology>
    </subcellularLocation>
</comment>
<evidence type="ECO:0000256" key="8">
    <source>
        <dbReference type="ARBA" id="ARBA00022989"/>
    </source>
</evidence>
<dbReference type="NCBIfam" id="TIGR01528">
    <property type="entry name" value="NMN_trans_PnuC"/>
    <property type="match status" value="1"/>
</dbReference>
<feature type="transmembrane region" description="Helical" evidence="10">
    <location>
        <begin position="152"/>
        <end position="168"/>
    </location>
</feature>
<evidence type="ECO:0000313" key="12">
    <source>
        <dbReference type="Proteomes" id="UP000198757"/>
    </source>
</evidence>
<reference evidence="12" key="1">
    <citation type="submission" date="2016-10" db="EMBL/GenBank/DDBJ databases">
        <authorList>
            <person name="Varghese N."/>
            <person name="Submissions S."/>
        </authorList>
    </citation>
    <scope>NUCLEOTIDE SEQUENCE [LARGE SCALE GENOMIC DNA]</scope>
    <source>
        <strain evidence="12">DSM 25811 / CCM 8410 / LMG 26954 / E90</strain>
    </source>
</reference>
<evidence type="ECO:0000256" key="10">
    <source>
        <dbReference type="SAM" id="Phobius"/>
    </source>
</evidence>
<dbReference type="RefSeq" id="WP_090391964.1">
    <property type="nucleotide sequence ID" value="NZ_FMZO01000013.1"/>
</dbReference>
<dbReference type="OrthoDB" id="9791248at2"/>
<evidence type="ECO:0000256" key="2">
    <source>
        <dbReference type="ARBA" id="ARBA00004651"/>
    </source>
</evidence>
<accession>A0A1G6XNW2</accession>
<dbReference type="Proteomes" id="UP000198757">
    <property type="component" value="Unassembled WGS sequence"/>
</dbReference>
<name>A0A1G6XNW2_NIADE</name>
<feature type="transmembrane region" description="Helical" evidence="10">
    <location>
        <begin position="38"/>
        <end position="56"/>
    </location>
</feature>
<evidence type="ECO:0000256" key="6">
    <source>
        <dbReference type="ARBA" id="ARBA00022475"/>
    </source>
</evidence>
<keyword evidence="12" id="KW-1185">Reference proteome</keyword>
<dbReference type="Pfam" id="PF04973">
    <property type="entry name" value="NMN_transporter"/>
    <property type="match status" value="1"/>
</dbReference>
<evidence type="ECO:0000256" key="4">
    <source>
        <dbReference type="ARBA" id="ARBA00017522"/>
    </source>
</evidence>
<sequence length="201" mass="22878">MANWVTVFVEEIKQTSVLEWLGAGFGAAEVLLAKANKVWLYPAGILSVLISIYIFMTSGLYAESALNLYYLVMSIYGWWFWVFKRTSIPLPVTRATKKDWSITAAIVLGGFVILYLALRYLTDSSVPVMDAFVSATAWAGMWLLAKRKLENWILLNISNAVAIPLLFYKQLPLYALLTLFLFIIAVLGFFEWKRILETEKK</sequence>
<dbReference type="AlphaFoldDB" id="A0A1G6XNW2"/>
<evidence type="ECO:0000256" key="9">
    <source>
        <dbReference type="ARBA" id="ARBA00023136"/>
    </source>
</evidence>
<evidence type="ECO:0000256" key="3">
    <source>
        <dbReference type="ARBA" id="ARBA00006669"/>
    </source>
</evidence>
<keyword evidence="5" id="KW-0813">Transport</keyword>
<evidence type="ECO:0000256" key="7">
    <source>
        <dbReference type="ARBA" id="ARBA00022692"/>
    </source>
</evidence>
<evidence type="ECO:0000256" key="5">
    <source>
        <dbReference type="ARBA" id="ARBA00022448"/>
    </source>
</evidence>
<keyword evidence="7 10" id="KW-0812">Transmembrane</keyword>
<evidence type="ECO:0000256" key="1">
    <source>
        <dbReference type="ARBA" id="ARBA00002672"/>
    </source>
</evidence>
<dbReference type="InterPro" id="IPR006419">
    <property type="entry name" value="NMN_transpt_PnuC"/>
</dbReference>
<feature type="transmembrane region" description="Helical" evidence="10">
    <location>
        <begin position="174"/>
        <end position="192"/>
    </location>
</feature>
<keyword evidence="6" id="KW-1003">Cell membrane</keyword>
<evidence type="ECO:0000313" key="11">
    <source>
        <dbReference type="EMBL" id="SDD79453.1"/>
    </source>
</evidence>
<keyword evidence="9 10" id="KW-0472">Membrane</keyword>
<dbReference type="PANTHER" id="PTHR36122:SF2">
    <property type="entry name" value="NICOTINAMIDE RIBOSIDE TRANSPORTER PNUC"/>
    <property type="match status" value="1"/>
</dbReference>
<dbReference type="GO" id="GO:0034257">
    <property type="term" value="F:nicotinamide riboside transmembrane transporter activity"/>
    <property type="evidence" value="ECO:0007669"/>
    <property type="project" value="InterPro"/>
</dbReference>
<dbReference type="PANTHER" id="PTHR36122">
    <property type="entry name" value="NICOTINAMIDE RIBOSIDE TRANSPORTER PNUC"/>
    <property type="match status" value="1"/>
</dbReference>
<feature type="transmembrane region" description="Helical" evidence="10">
    <location>
        <begin position="124"/>
        <end position="145"/>
    </location>
</feature>
<feature type="transmembrane region" description="Helical" evidence="10">
    <location>
        <begin position="68"/>
        <end position="88"/>
    </location>
</feature>
<comment type="similarity">
    <text evidence="3">Belongs to the nicotinamide ribonucleoside (NR) uptake permease (TC 4.B.1) family.</text>
</comment>
<organism evidence="11 12">
    <name type="scientific">Niabella drilacis (strain DSM 25811 / CCM 8410 / CCUG 62505 / LMG 26954 / E90)</name>
    <dbReference type="NCBI Taxonomy" id="1285928"/>
    <lineage>
        <taxon>Bacteria</taxon>
        <taxon>Pseudomonadati</taxon>
        <taxon>Bacteroidota</taxon>
        <taxon>Chitinophagia</taxon>
        <taxon>Chitinophagales</taxon>
        <taxon>Chitinophagaceae</taxon>
        <taxon>Niabella</taxon>
    </lineage>
</organism>